<evidence type="ECO:0000313" key="8">
    <source>
        <dbReference type="Ensembl" id="ENSPMGP00000011635.1"/>
    </source>
</evidence>
<keyword evidence="6" id="KW-1133">Transmembrane helix</keyword>
<reference evidence="8" key="2">
    <citation type="submission" date="2025-09" db="UniProtKB">
        <authorList>
            <consortium name="Ensembl"/>
        </authorList>
    </citation>
    <scope>IDENTIFICATION</scope>
</reference>
<evidence type="ECO:0000256" key="1">
    <source>
        <dbReference type="ARBA" id="ARBA00004186"/>
    </source>
</evidence>
<keyword evidence="4" id="KW-0175">Coiled coil</keyword>
<evidence type="ECO:0000313" key="9">
    <source>
        <dbReference type="Proteomes" id="UP000261520"/>
    </source>
</evidence>
<dbReference type="Ensembl" id="ENSPMGT00000012418.1">
    <property type="protein sequence ID" value="ENSPMGP00000011635.1"/>
    <property type="gene ID" value="ENSPMGG00000009637.1"/>
</dbReference>
<feature type="coiled-coil region" evidence="4">
    <location>
        <begin position="488"/>
        <end position="741"/>
    </location>
</feature>
<dbReference type="STRING" id="409849.ENSPMGP00000011635"/>
<feature type="coiled-coil region" evidence="4">
    <location>
        <begin position="103"/>
        <end position="447"/>
    </location>
</feature>
<feature type="transmembrane region" description="Helical" evidence="6">
    <location>
        <begin position="830"/>
        <end position="848"/>
    </location>
</feature>
<dbReference type="GO" id="GO:0005819">
    <property type="term" value="C:spindle"/>
    <property type="evidence" value="ECO:0007669"/>
    <property type="project" value="UniProtKB-SubCell"/>
</dbReference>
<keyword evidence="2" id="KW-0963">Cytoplasm</keyword>
<dbReference type="Proteomes" id="UP000261520">
    <property type="component" value="Unplaced"/>
</dbReference>
<dbReference type="GO" id="GO:0016020">
    <property type="term" value="C:membrane"/>
    <property type="evidence" value="ECO:0007669"/>
    <property type="project" value="TreeGrafter"/>
</dbReference>
<dbReference type="InterPro" id="IPR031794">
    <property type="entry name" value="HMMR_C"/>
</dbReference>
<evidence type="ECO:0000256" key="3">
    <source>
        <dbReference type="ARBA" id="ARBA00023212"/>
    </source>
</evidence>
<evidence type="ECO:0000256" key="4">
    <source>
        <dbReference type="SAM" id="Coils"/>
    </source>
</evidence>
<proteinExistence type="predicted"/>
<accession>A0A3B4A4I1</accession>
<feature type="region of interest" description="Disordered" evidence="5">
    <location>
        <begin position="1"/>
        <end position="65"/>
    </location>
</feature>
<keyword evidence="6" id="KW-0812">Transmembrane</keyword>
<comment type="subcellular location">
    <subcellularLocation>
        <location evidence="1">Cytoplasm</location>
        <location evidence="1">Cytoskeleton</location>
        <location evidence="1">Spindle</location>
    </subcellularLocation>
</comment>
<feature type="domain" description="Hyaluronan-mediated motility receptor C-terminal" evidence="7">
    <location>
        <begin position="711"/>
        <end position="820"/>
    </location>
</feature>
<dbReference type="PANTHER" id="PTHR18956:SF6">
    <property type="entry name" value="HYALURONAN MEDIATED MOTILITY RECEPTOR"/>
    <property type="match status" value="1"/>
</dbReference>
<evidence type="ECO:0000256" key="2">
    <source>
        <dbReference type="ARBA" id="ARBA00022490"/>
    </source>
</evidence>
<evidence type="ECO:0000256" key="6">
    <source>
        <dbReference type="SAM" id="Phobius"/>
    </source>
</evidence>
<dbReference type="Pfam" id="PF15908">
    <property type="entry name" value="HMMR_C"/>
    <property type="match status" value="1"/>
</dbReference>
<dbReference type="GO" id="GO:0005540">
    <property type="term" value="F:hyaluronic acid binding"/>
    <property type="evidence" value="ECO:0007669"/>
    <property type="project" value="InterPro"/>
</dbReference>
<organism evidence="8 9">
    <name type="scientific">Periophthalmus magnuspinnatus</name>
    <dbReference type="NCBI Taxonomy" id="409849"/>
    <lineage>
        <taxon>Eukaryota</taxon>
        <taxon>Metazoa</taxon>
        <taxon>Chordata</taxon>
        <taxon>Craniata</taxon>
        <taxon>Vertebrata</taxon>
        <taxon>Euteleostomi</taxon>
        <taxon>Actinopterygii</taxon>
        <taxon>Neopterygii</taxon>
        <taxon>Teleostei</taxon>
        <taxon>Neoteleostei</taxon>
        <taxon>Acanthomorphata</taxon>
        <taxon>Gobiaria</taxon>
        <taxon>Gobiiformes</taxon>
        <taxon>Gobioidei</taxon>
        <taxon>Gobiidae</taxon>
        <taxon>Oxudercinae</taxon>
        <taxon>Periophthalmus</taxon>
    </lineage>
</organism>
<feature type="coiled-coil region" evidence="4">
    <location>
        <begin position="770"/>
        <end position="797"/>
    </location>
</feature>
<dbReference type="PANTHER" id="PTHR18956">
    <property type="entry name" value="HYALURONAN MEDIATED MOTILITY RECEPTOR"/>
    <property type="match status" value="1"/>
</dbReference>
<name>A0A3B4A4I1_9GOBI</name>
<sequence length="861" mass="99375">MSFSKAPLKRFNDHVGCAPPPGAYDVKHEELRGAASFDKSERFRPPKPDTALLPPPSPSKAGFMSPVRRTMSVDGLANGASAKKEKNTMSIDLKQHKLLEKEIRALVQQRGEQDRRLQALEEDLKKAEAKLLAAVREKTALAANVTTLERQRAELKKINEFLKNKVSADASKKRINSLTMDLMEARNNLDAKNKELNVLRVNTEGQVKALETDLRAAKETVKTLKERNADLDDLHQVTKSQIEDAENENAKLQAVIRELRQEVQVLQGYLDTANDHSRLSDGDFELQSEAERQIAQLEAAKDELRQKEEEALYYRQDLDLSKDVLREMEMRLESQELELKSSQESVKDLEDRMMTVNKELQASHATVRQQEAELSRLREVLRRTENELDERVAHLEQRCLFAEEDRSKTQKEGLRRVEELKAELNSLKEAKKDEETKQTQLQEEHEAVCEELAKEKVKLTFDSLRRTSVCDDVELPDGGARATFPWNLLEVRARLVRKEDEMKEAEESNAALISQLQQEMEQLKRRGDVRGQVEAQTSQTLTQLQNEKESARKLLEDIAREKEELLKQVQDEKRQRVEIEMMVKTERGALEDARKDRDSVKAEVVQLQTRIRQVNEEKASVTSDLEKSKETQVTLENRLKETERVKNELEARLEEVLAMEEEVQRFKSELEEQGQETRGLEEQVEVLTQEKVTLQWEMEEQRREFDRRITDAQLNAFAAEKDALLNEKGANQEELNKLSDAYARLLGHQNQKQKIKHVLKDENLTLKQEVSKLRTLVSKQKSEMEQLRSKVAGTQRRFDPSKAFQHDKENMEAAKPLRDGEYPNTEEPHIYSIVFTVVFFYTSWFIFVGNGKNKRSVSTSN</sequence>
<keyword evidence="9" id="KW-1185">Reference proteome</keyword>
<dbReference type="InterPro" id="IPR026203">
    <property type="entry name" value="IHABP"/>
</dbReference>
<evidence type="ECO:0000259" key="7">
    <source>
        <dbReference type="Pfam" id="PF15908"/>
    </source>
</evidence>
<reference evidence="8" key="1">
    <citation type="submission" date="2025-08" db="UniProtKB">
        <authorList>
            <consortium name="Ensembl"/>
        </authorList>
    </citation>
    <scope>IDENTIFICATION</scope>
</reference>
<protein>
    <recommendedName>
        <fullName evidence="7">Hyaluronan-mediated motility receptor C-terminal domain-containing protein</fullName>
    </recommendedName>
</protein>
<evidence type="ECO:0000256" key="5">
    <source>
        <dbReference type="SAM" id="MobiDB-lite"/>
    </source>
</evidence>
<keyword evidence="3" id="KW-0206">Cytoskeleton</keyword>
<dbReference type="AlphaFoldDB" id="A0A3B4A4I1"/>
<feature type="compositionally biased region" description="Basic and acidic residues" evidence="5">
    <location>
        <begin position="25"/>
        <end position="47"/>
    </location>
</feature>
<dbReference type="Pfam" id="PF15905">
    <property type="entry name" value="HMMR_N"/>
    <property type="match status" value="1"/>
</dbReference>
<keyword evidence="6" id="KW-0472">Membrane</keyword>